<dbReference type="Gene3D" id="2.60.40.1120">
    <property type="entry name" value="Carboxypeptidase-like, regulatory domain"/>
    <property type="match status" value="1"/>
</dbReference>
<dbReference type="EMBL" id="SNWP01000010">
    <property type="protein sequence ID" value="TDO29050.1"/>
    <property type="molecule type" value="Genomic_DNA"/>
</dbReference>
<dbReference type="OrthoDB" id="983143at2"/>
<keyword evidence="1" id="KW-0378">Hydrolase</keyword>
<dbReference type="Proteomes" id="UP000295741">
    <property type="component" value="Unassembled WGS sequence"/>
</dbReference>
<keyword evidence="1" id="KW-0645">Protease</keyword>
<dbReference type="InterPro" id="IPR043741">
    <property type="entry name" value="DUF5686"/>
</dbReference>
<comment type="caution">
    <text evidence="1">The sequence shown here is derived from an EMBL/GenBank/DDBJ whole genome shotgun (WGS) entry which is preliminary data.</text>
</comment>
<dbReference type="Pfam" id="PF18939">
    <property type="entry name" value="DUF5686"/>
    <property type="match status" value="1"/>
</dbReference>
<proteinExistence type="predicted"/>
<keyword evidence="1" id="KW-0121">Carboxypeptidase</keyword>
<dbReference type="AlphaFoldDB" id="A0A4R6J1D2"/>
<evidence type="ECO:0000313" key="2">
    <source>
        <dbReference type="Proteomes" id="UP000295741"/>
    </source>
</evidence>
<accession>A0A4R6J1D2</accession>
<protein>
    <submittedName>
        <fullName evidence="1">Carboxypeptidase-like protein</fullName>
    </submittedName>
</protein>
<dbReference type="GO" id="GO:0004180">
    <property type="term" value="F:carboxypeptidase activity"/>
    <property type="evidence" value="ECO:0007669"/>
    <property type="project" value="UniProtKB-KW"/>
</dbReference>
<gene>
    <name evidence="1" type="ORF">BC659_1132</name>
</gene>
<sequence length="853" mass="98515">MKSKRAVVRWGMIGILILLGFVQSMAQTVIKGTVVDAVSKQPLQYVSVVFKGGRGTVTDSLGQFTLRSTGSINIIVASYVGYLNVQKTIIPGKEQVIDFELETDPKAINNVTVSTNKRAKYRNKNNPAVDLIRRVIDNKPLNRPEKYDYVEYDQYEKLEVSLSSVPEKLANSRMLRKYQFLFENRDTTKLQGKTLLPVYLEEKLTQKYYRKKPEKTKSIIRGEKRVNYGEYIDNDGVSQYLNRLIMDVDIYDDNIPLFTYQFLSPIADLAPTFYMFYIRDTVTDESGKKLIKMYFTPRNTNDLLFRGTMYITLDGNYAVQKLDMFLSKNVNLNFVRELRIDLDFEQNPDGRYHLSKSNVMAEAAATKGASGGFFGERTVSFKNYRINEARADTLYDGPSLVKQSDKIDKLPDSFWEKNRHDTLTGTESKIYSNIDSLEKMPSFRRTMAIATFLFSGYTSVGGGGFEVGPAAAFYGFNPVEGFKLRLGGRTTPKLSKRIYFETYGAYGFKDEKFKYFFGTTYSLNNKSIYTFPLKFVRASYQHDTKIPGQELQFVQEDNFFLSFKRGNNDKWIYNDIFKLEYVHELQNRLSFTLGYRNWRHTPAGSIVYNKIVNGNVVNIPSINTSEFSAQVRWAPKEQFYQGKVFRIPIINKYPIFTLRFTAGVKGLFKSEYNYQNINLRVEKRVFMSQLGYSDVVVEGGYTFGSAPYQLLTVHRANQTYAYQLNSYNLMNFQEFVSDHYATLLLDHHFNGLIFNRIPLLKKLKLRELLSMKIIYGGIRDQNNPDKNPDLIKFPTTLGVPTTFSLSKKPYIEGSVGIGNIFKLFRVDLIRRFNYKENPNISTWGVRARFKFDF</sequence>
<dbReference type="Pfam" id="PF13715">
    <property type="entry name" value="CarbopepD_reg_2"/>
    <property type="match status" value="1"/>
</dbReference>
<keyword evidence="2" id="KW-1185">Reference proteome</keyword>
<reference evidence="1 2" key="1">
    <citation type="submission" date="2019-03" db="EMBL/GenBank/DDBJ databases">
        <title>Genomic Encyclopedia of Archaeal and Bacterial Type Strains, Phase II (KMG-II): from individual species to whole genera.</title>
        <authorList>
            <person name="Goeker M."/>
        </authorList>
    </citation>
    <scope>NUCLEOTIDE SEQUENCE [LARGE SCALE GENOMIC DNA]</scope>
    <source>
        <strain evidence="1 2">DSM 28323</strain>
    </source>
</reference>
<dbReference type="RefSeq" id="WP_133473657.1">
    <property type="nucleotide sequence ID" value="NZ_SNWP01000010.1"/>
</dbReference>
<organism evidence="1 2">
    <name type="scientific">Sediminibacterium goheungense</name>
    <dbReference type="NCBI Taxonomy" id="1086393"/>
    <lineage>
        <taxon>Bacteria</taxon>
        <taxon>Pseudomonadati</taxon>
        <taxon>Bacteroidota</taxon>
        <taxon>Chitinophagia</taxon>
        <taxon>Chitinophagales</taxon>
        <taxon>Chitinophagaceae</taxon>
        <taxon>Sediminibacterium</taxon>
    </lineage>
</organism>
<evidence type="ECO:0000313" key="1">
    <source>
        <dbReference type="EMBL" id="TDO29050.1"/>
    </source>
</evidence>
<dbReference type="SUPFAM" id="SSF49464">
    <property type="entry name" value="Carboxypeptidase regulatory domain-like"/>
    <property type="match status" value="1"/>
</dbReference>
<name>A0A4R6J1D2_9BACT</name>
<dbReference type="InterPro" id="IPR008969">
    <property type="entry name" value="CarboxyPept-like_regulatory"/>
</dbReference>